<protein>
    <submittedName>
        <fullName evidence="1">Uncharacterized protein</fullName>
    </submittedName>
</protein>
<dbReference type="AlphaFoldDB" id="A0A8H9M0T3"/>
<sequence>MALDMVDVVAPGVQTINADFPARRLQGAVNRDLTIALQDNALAVVHLDVRALPHRQRGATRIQALLLIHVAGSQGQIRPAALAEGTFLG</sequence>
<evidence type="ECO:0000313" key="2">
    <source>
        <dbReference type="Proteomes" id="UP000608923"/>
    </source>
</evidence>
<evidence type="ECO:0000313" key="1">
    <source>
        <dbReference type="EMBL" id="GHC49979.1"/>
    </source>
</evidence>
<keyword evidence="2" id="KW-1185">Reference proteome</keyword>
<organism evidence="1 2">
    <name type="scientific">Alcaligenes pakistanensis</name>
    <dbReference type="NCBI Taxonomy" id="1482717"/>
    <lineage>
        <taxon>Bacteria</taxon>
        <taxon>Pseudomonadati</taxon>
        <taxon>Pseudomonadota</taxon>
        <taxon>Betaproteobacteria</taxon>
        <taxon>Burkholderiales</taxon>
        <taxon>Alcaligenaceae</taxon>
        <taxon>Alcaligenes</taxon>
    </lineage>
</organism>
<accession>A0A8H9M0T3</accession>
<proteinExistence type="predicted"/>
<dbReference type="EMBL" id="BMZN01000003">
    <property type="protein sequence ID" value="GHC49979.1"/>
    <property type="molecule type" value="Genomic_DNA"/>
</dbReference>
<gene>
    <name evidence="1" type="ORF">GCM10010096_22340</name>
</gene>
<name>A0A8H9M0T3_9BURK</name>
<dbReference type="Proteomes" id="UP000608923">
    <property type="component" value="Unassembled WGS sequence"/>
</dbReference>
<reference evidence="2" key="1">
    <citation type="journal article" date="2019" name="Int. J. Syst. Evol. Microbiol.">
        <title>The Global Catalogue of Microorganisms (GCM) 10K type strain sequencing project: providing services to taxonomists for standard genome sequencing and annotation.</title>
        <authorList>
            <consortium name="The Broad Institute Genomics Platform"/>
            <consortium name="The Broad Institute Genome Sequencing Center for Infectious Disease"/>
            <person name="Wu L."/>
            <person name="Ma J."/>
        </authorList>
    </citation>
    <scope>NUCLEOTIDE SEQUENCE [LARGE SCALE GENOMIC DNA]</scope>
    <source>
        <strain evidence="2">KCTC 42083</strain>
    </source>
</reference>
<comment type="caution">
    <text evidence="1">The sequence shown here is derived from an EMBL/GenBank/DDBJ whole genome shotgun (WGS) entry which is preliminary data.</text>
</comment>